<reference evidence="3" key="2">
    <citation type="submission" date="2013-10" db="EMBL/GenBank/DDBJ databases">
        <authorList>
            <person name="Aslett M."/>
        </authorList>
    </citation>
    <scope>NUCLEOTIDE SEQUENCE [LARGE SCALE GENOMIC DNA]</scope>
    <source>
        <strain evidence="3">Houghton</strain>
    </source>
</reference>
<evidence type="ECO:0000256" key="1">
    <source>
        <dbReference type="SAM" id="MobiDB-lite"/>
    </source>
</evidence>
<sequence length="833" mass="92068">MVVANHCRVQKQTVGLRRLLGHMMLFAPAAATATLLTGALEAANPSSSQEDASSIAAPHGDTLPLHPYTTLNLVLGQSLGAFESAIVGKQQKHPQMSQRLVVSAGLVAVALALAFLVLQCTRTARFPRLFSSVTKRALSDSDLEDQRVDTCVGEQREAGGDGARYAGEGKEGNTSEEAGELAALQTLEDLRCIVTLGVQTVPYLPFDRNAFLVALVVTICTQELVLYGIYSTPQVEVERQKTMDFILEEARLALAQLDAGGQLSDAAVRAERILELLEEFRTPRPEQNALELAVEASISACRVLPCKEALLQLQPWVKNSTPIPEEVDKRFRRVLTYTRLAGKGRLKADAKAYSWVMMAQTQVGFNVLFESHPEDKFFIHRLSFETEMRKRRPRYKKLARLLASSVEFALSQKPMERHLKEQHQQEQRRREELQQLQPRQHHWTNQVAASISRPGFVRQPVMQPVTLRTRVGVQPFYPSRPLLAPSHGTVTTETSSLTDSPLFQTAQLPSNDSDEHLPTARREHGRHSSTPSAPRWGKTQRETKDQQQSSHAYFTAKGVLRAEAPVFTPREPVQAYAQEHAPPTASGARNLRRLVPPSPALAPLWLPVDPSTTLQSGFPLAHESHMPTQSHVSYPEMIPPVTTIAPHSRAPHHRTPWAPQPLRGQSFTVRQPFQPSERPSGRFLRPALQSPTSATPLRASTPPNQLSAAWGHIPVSRFEAPTAFWPPQGGETQGSIFSDSSEETASLNPLLDLIAEAFPTTETPVSGETEQRRYRPKDSPRAPPPHAPLSGGSWKIFAKVLQDIPVPRRSQGASPAPEETPQTSESATWSLHE</sequence>
<organism evidence="3 4">
    <name type="scientific">Eimeria mitis</name>
    <dbReference type="NCBI Taxonomy" id="44415"/>
    <lineage>
        <taxon>Eukaryota</taxon>
        <taxon>Sar</taxon>
        <taxon>Alveolata</taxon>
        <taxon>Apicomplexa</taxon>
        <taxon>Conoidasida</taxon>
        <taxon>Coccidia</taxon>
        <taxon>Eucoccidiorida</taxon>
        <taxon>Eimeriorina</taxon>
        <taxon>Eimeriidae</taxon>
        <taxon>Eimeria</taxon>
    </lineage>
</organism>
<feature type="transmembrane region" description="Helical" evidence="2">
    <location>
        <begin position="100"/>
        <end position="118"/>
    </location>
</feature>
<feature type="region of interest" description="Disordered" evidence="1">
    <location>
        <begin position="413"/>
        <end position="443"/>
    </location>
</feature>
<evidence type="ECO:0008006" key="5">
    <source>
        <dbReference type="Google" id="ProtNLM"/>
    </source>
</evidence>
<feature type="transmembrane region" description="Helical" evidence="2">
    <location>
        <begin position="66"/>
        <end position="88"/>
    </location>
</feature>
<name>U6KKV0_9EIME</name>
<evidence type="ECO:0000313" key="4">
    <source>
        <dbReference type="Proteomes" id="UP000030744"/>
    </source>
</evidence>
<feature type="compositionally biased region" description="Basic and acidic residues" evidence="1">
    <location>
        <begin position="513"/>
        <end position="522"/>
    </location>
</feature>
<protein>
    <recommendedName>
        <fullName evidence="5">Transmembrane protein</fullName>
    </recommendedName>
</protein>
<feature type="region of interest" description="Disordered" evidence="1">
    <location>
        <begin position="672"/>
        <end position="703"/>
    </location>
</feature>
<accession>U6KKV0</accession>
<evidence type="ECO:0000313" key="3">
    <source>
        <dbReference type="EMBL" id="CDJ36088.1"/>
    </source>
</evidence>
<feature type="compositionally biased region" description="Basic and acidic residues" evidence="1">
    <location>
        <begin position="414"/>
        <end position="433"/>
    </location>
</feature>
<keyword evidence="2" id="KW-0472">Membrane</keyword>
<dbReference type="VEuPathDB" id="ToxoDB:EMH_0061610"/>
<feature type="region of interest" description="Disordered" evidence="1">
    <location>
        <begin position="478"/>
        <end position="550"/>
    </location>
</feature>
<keyword evidence="2" id="KW-0812">Transmembrane</keyword>
<dbReference type="AlphaFoldDB" id="U6KKV0"/>
<dbReference type="Proteomes" id="UP000030744">
    <property type="component" value="Unassembled WGS sequence"/>
</dbReference>
<proteinExistence type="predicted"/>
<feature type="region of interest" description="Disordered" evidence="1">
    <location>
        <begin position="758"/>
        <end position="833"/>
    </location>
</feature>
<dbReference type="RefSeq" id="XP_037878377.1">
    <property type="nucleotide sequence ID" value="XM_038022523.1"/>
</dbReference>
<keyword evidence="4" id="KW-1185">Reference proteome</keyword>
<dbReference type="EMBL" id="HG735536">
    <property type="protein sequence ID" value="CDJ36088.1"/>
    <property type="molecule type" value="Genomic_DNA"/>
</dbReference>
<evidence type="ECO:0000256" key="2">
    <source>
        <dbReference type="SAM" id="Phobius"/>
    </source>
</evidence>
<feature type="compositionally biased region" description="Polar residues" evidence="1">
    <location>
        <begin position="820"/>
        <end position="833"/>
    </location>
</feature>
<dbReference type="GeneID" id="60404151"/>
<feature type="compositionally biased region" description="Polar residues" evidence="1">
    <location>
        <begin position="488"/>
        <end position="511"/>
    </location>
</feature>
<dbReference type="OrthoDB" id="348235at2759"/>
<keyword evidence="2" id="KW-1133">Transmembrane helix</keyword>
<gene>
    <name evidence="3" type="ORF">EMH_0061610</name>
</gene>
<reference evidence="3" key="1">
    <citation type="submission" date="2013-10" db="EMBL/GenBank/DDBJ databases">
        <title>Genomic analysis of the causative agents of coccidiosis in chickens.</title>
        <authorList>
            <person name="Reid A.J."/>
            <person name="Blake D."/>
            <person name="Billington K."/>
            <person name="Browne H."/>
            <person name="Dunn M."/>
            <person name="Hung S."/>
            <person name="Kawahara F."/>
            <person name="Miranda-Saavedra D."/>
            <person name="Mourier T."/>
            <person name="Nagra H."/>
            <person name="Otto T.D."/>
            <person name="Rawlings N."/>
            <person name="Sanchez A."/>
            <person name="Sanders M."/>
            <person name="Subramaniam C."/>
            <person name="Tay Y."/>
            <person name="Dear P."/>
            <person name="Doerig C."/>
            <person name="Gruber A."/>
            <person name="Parkinson J."/>
            <person name="Shirley M."/>
            <person name="Wan K.L."/>
            <person name="Berriman M."/>
            <person name="Tomley F."/>
            <person name="Pain A."/>
        </authorList>
    </citation>
    <scope>NUCLEOTIDE SEQUENCE [LARGE SCALE GENOMIC DNA]</scope>
    <source>
        <strain evidence="3">Houghton</strain>
    </source>
</reference>
<feature type="compositionally biased region" description="Basic and acidic residues" evidence="1">
    <location>
        <begin position="769"/>
        <end position="780"/>
    </location>
</feature>